<feature type="transmembrane region" description="Helical" evidence="1">
    <location>
        <begin position="65"/>
        <end position="86"/>
    </location>
</feature>
<sequence length="379" mass="43365">MIIIFLLLYSVIIFYIGLRGWQSLRGKSSLTFSLSYLFIFSLFSLSYPLGSSIQKYFPSVLGNTLLWTGSFWLGMIYYLFLFTLSIDILRFIDTYKPFLPLKLKQRPLLVAAAIFMVTTCLIAYGTWNARHPVTINYEITIPKTAGTSSLETLQVVMVSDIHLGEIIDNRRLKRLVNRINQLEPDIVLIPGDIIDNEIDVLPNQNMIETFRKLRPKLGTYAVLGNHEYFDQQTDLAIQYLEQGNIHILRDQWTLVDNSFYVVGRDDLAKMRYTSSSRQDLKTIMEGIDHSLPIILLDHQPKNLQDAVDQGVDLQLSGHTHLGQLFPNSLITRQLYELDWGYLQKESLQVIVSCGFGTWGPPVRIGNSPEIINVTIHFAK</sequence>
<dbReference type="Pfam" id="PF00149">
    <property type="entry name" value="Metallophos"/>
    <property type="match status" value="1"/>
</dbReference>
<feature type="domain" description="Calcineurin-like phosphoesterase" evidence="2">
    <location>
        <begin position="155"/>
        <end position="320"/>
    </location>
</feature>
<reference evidence="4" key="1">
    <citation type="submission" date="2016-10" db="EMBL/GenBank/DDBJ databases">
        <authorList>
            <person name="Varghese N."/>
            <person name="Submissions S."/>
        </authorList>
    </citation>
    <scope>NUCLEOTIDE SEQUENCE [LARGE SCALE GENOMIC DNA]</scope>
    <source>
        <strain evidence="4">DSM 13327</strain>
    </source>
</reference>
<proteinExistence type="predicted"/>
<accession>A0A1I4J0J0</accession>
<dbReference type="AlphaFoldDB" id="A0A1I4J0J0"/>
<dbReference type="PANTHER" id="PTHR31302:SF0">
    <property type="entry name" value="TRANSMEMBRANE PROTEIN WITH METALLOPHOSPHOESTERASE DOMAIN"/>
    <property type="match status" value="1"/>
</dbReference>
<dbReference type="OrthoDB" id="9780884at2"/>
<dbReference type="PANTHER" id="PTHR31302">
    <property type="entry name" value="TRANSMEMBRANE PROTEIN WITH METALLOPHOSPHOESTERASE DOMAIN-RELATED"/>
    <property type="match status" value="1"/>
</dbReference>
<dbReference type="Gene3D" id="3.60.21.10">
    <property type="match status" value="1"/>
</dbReference>
<gene>
    <name evidence="3" type="ORF">SAMN04490355_101085</name>
</gene>
<dbReference type="EMBL" id="FOTS01000010">
    <property type="protein sequence ID" value="SFL60168.1"/>
    <property type="molecule type" value="Genomic_DNA"/>
</dbReference>
<keyword evidence="4" id="KW-1185">Reference proteome</keyword>
<protein>
    <recommendedName>
        <fullName evidence="2">Calcineurin-like phosphoesterase domain-containing protein</fullName>
    </recommendedName>
</protein>
<feature type="transmembrane region" description="Helical" evidence="1">
    <location>
        <begin position="34"/>
        <end position="53"/>
    </location>
</feature>
<keyword evidence="1" id="KW-1133">Transmembrane helix</keyword>
<evidence type="ECO:0000313" key="4">
    <source>
        <dbReference type="Proteomes" id="UP000199520"/>
    </source>
</evidence>
<name>A0A1I4J0J0_9FIRM</name>
<dbReference type="InterPro" id="IPR029052">
    <property type="entry name" value="Metallo-depent_PP-like"/>
</dbReference>
<dbReference type="STRING" id="1123291.SAMN04490355_101085"/>
<organism evidence="3 4">
    <name type="scientific">Pelosinus propionicus DSM 13327</name>
    <dbReference type="NCBI Taxonomy" id="1123291"/>
    <lineage>
        <taxon>Bacteria</taxon>
        <taxon>Bacillati</taxon>
        <taxon>Bacillota</taxon>
        <taxon>Negativicutes</taxon>
        <taxon>Selenomonadales</taxon>
        <taxon>Sporomusaceae</taxon>
        <taxon>Pelosinus</taxon>
    </lineage>
</organism>
<feature type="transmembrane region" description="Helical" evidence="1">
    <location>
        <begin position="6"/>
        <end position="22"/>
    </location>
</feature>
<evidence type="ECO:0000256" key="1">
    <source>
        <dbReference type="SAM" id="Phobius"/>
    </source>
</evidence>
<dbReference type="InterPro" id="IPR051158">
    <property type="entry name" value="Metallophosphoesterase_sf"/>
</dbReference>
<dbReference type="Proteomes" id="UP000199520">
    <property type="component" value="Unassembled WGS sequence"/>
</dbReference>
<evidence type="ECO:0000313" key="3">
    <source>
        <dbReference type="EMBL" id="SFL60168.1"/>
    </source>
</evidence>
<keyword evidence="1" id="KW-0812">Transmembrane</keyword>
<dbReference type="SUPFAM" id="SSF56300">
    <property type="entry name" value="Metallo-dependent phosphatases"/>
    <property type="match status" value="1"/>
</dbReference>
<keyword evidence="1" id="KW-0472">Membrane</keyword>
<dbReference type="InterPro" id="IPR004843">
    <property type="entry name" value="Calcineurin-like_PHP"/>
</dbReference>
<dbReference type="GO" id="GO:0016787">
    <property type="term" value="F:hydrolase activity"/>
    <property type="evidence" value="ECO:0007669"/>
    <property type="project" value="InterPro"/>
</dbReference>
<dbReference type="CDD" id="cd07385">
    <property type="entry name" value="MPP_YkuE_C"/>
    <property type="match status" value="1"/>
</dbReference>
<evidence type="ECO:0000259" key="2">
    <source>
        <dbReference type="Pfam" id="PF00149"/>
    </source>
</evidence>
<feature type="transmembrane region" description="Helical" evidence="1">
    <location>
        <begin position="107"/>
        <end position="127"/>
    </location>
</feature>